<dbReference type="RefSeq" id="XP_003679554.1">
    <property type="nucleotide sequence ID" value="XM_003679506.1"/>
</dbReference>
<dbReference type="GO" id="GO:0000184">
    <property type="term" value="P:nuclear-transcribed mRNA catabolic process, nonsense-mediated decay"/>
    <property type="evidence" value="ECO:0007669"/>
    <property type="project" value="TreeGrafter"/>
</dbReference>
<feature type="compositionally biased region" description="Polar residues" evidence="1">
    <location>
        <begin position="94"/>
        <end position="113"/>
    </location>
</feature>
<feature type="compositionally biased region" description="Basic and acidic residues" evidence="1">
    <location>
        <begin position="191"/>
        <end position="204"/>
    </location>
</feature>
<dbReference type="eggNOG" id="ENOG502QQKF">
    <property type="taxonomic scope" value="Eukaryota"/>
</dbReference>
<feature type="region of interest" description="Disordered" evidence="1">
    <location>
        <begin position="1"/>
        <end position="62"/>
    </location>
</feature>
<dbReference type="Pfam" id="PF13638">
    <property type="entry name" value="PIN_4"/>
    <property type="match status" value="1"/>
</dbReference>
<feature type="compositionally biased region" description="Polar residues" evidence="1">
    <location>
        <begin position="167"/>
        <end position="188"/>
    </location>
</feature>
<dbReference type="GO" id="GO:0070034">
    <property type="term" value="F:telomerase RNA binding"/>
    <property type="evidence" value="ECO:0007669"/>
    <property type="project" value="TreeGrafter"/>
</dbReference>
<dbReference type="PANTHER" id="PTHR15696">
    <property type="entry name" value="SMG-7 SUPPRESSOR WITH MORPHOLOGICAL EFFECT ON GENITALIA PROTEIN 7"/>
    <property type="match status" value="1"/>
</dbReference>
<feature type="region of interest" description="Disordered" evidence="1">
    <location>
        <begin position="167"/>
        <end position="233"/>
    </location>
</feature>
<dbReference type="HOGENOM" id="CLU_006407_0_0_1"/>
<dbReference type="Proteomes" id="UP000005627">
    <property type="component" value="Chromosome 2"/>
</dbReference>
<dbReference type="SUPFAM" id="SSF48452">
    <property type="entry name" value="TPR-like"/>
    <property type="match status" value="1"/>
</dbReference>
<dbReference type="InterPro" id="IPR002716">
    <property type="entry name" value="PIN_dom"/>
</dbReference>
<dbReference type="KEGG" id="tdl:TDEL_0B02140"/>
<proteinExistence type="predicted"/>
<name>G8ZNZ9_TORDE</name>
<dbReference type="Gene3D" id="3.40.50.1010">
    <property type="entry name" value="5'-nuclease"/>
    <property type="match status" value="1"/>
</dbReference>
<dbReference type="GO" id="GO:0042162">
    <property type="term" value="F:telomeric DNA binding"/>
    <property type="evidence" value="ECO:0007669"/>
    <property type="project" value="TreeGrafter"/>
</dbReference>
<evidence type="ECO:0000313" key="3">
    <source>
        <dbReference type="EMBL" id="CCE90343.1"/>
    </source>
</evidence>
<protein>
    <recommendedName>
        <fullName evidence="2">PIN domain-containing protein</fullName>
    </recommendedName>
</protein>
<reference evidence="3 4" key="1">
    <citation type="journal article" date="2011" name="Proc. Natl. Acad. Sci. U.S.A.">
        <title>Evolutionary erosion of yeast sex chromosomes by mating-type switching accidents.</title>
        <authorList>
            <person name="Gordon J.L."/>
            <person name="Armisen D."/>
            <person name="Proux-Wera E."/>
            <person name="Oheigeartaigh S.S."/>
            <person name="Byrne K.P."/>
            <person name="Wolfe K.H."/>
        </authorList>
    </citation>
    <scope>NUCLEOTIDE SEQUENCE [LARGE SCALE GENOMIC DNA]</scope>
    <source>
        <strain evidence="4">ATCC 10662 / CBS 1146 / NBRC 0425 / NCYC 2629 / NRRL Y-866</strain>
    </source>
</reference>
<feature type="region of interest" description="Disordered" evidence="1">
    <location>
        <begin position="76"/>
        <end position="113"/>
    </location>
</feature>
<dbReference type="EMBL" id="HE616743">
    <property type="protein sequence ID" value="CCE90343.1"/>
    <property type="molecule type" value="Genomic_DNA"/>
</dbReference>
<dbReference type="PANTHER" id="PTHR15696:SF0">
    <property type="entry name" value="TELOMERASE-BINDING PROTEIN EST1A"/>
    <property type="match status" value="1"/>
</dbReference>
<sequence>MIETFNHTSDRLTKNTDYIEQEKRPMCQPRHLNGPLDEIPASAGRQKRHSSNPYNSAESTGVKRRVANHDDGITQFLDNGAIPNTPCKEPVSSRRPSATRRTVNRTPRSTTSYVADASASPYCYSPNNSNLRIDHLSRMVNSSGVSIPNVCRDPSFLSKEAHIVSDGQDTGTISINSGEVNDQSQDNSANDEGRDDNNENDSIRNKNSNNDNDNNRENNKDNNGNVPSVVVPSKKSSQALVQKLQDIYKVIVKQEIELQERCSQLTNSQTTELKQLWVIYKVNSDLINNYVTFITTALLPPQSDQDLAIGQEIVEIYRIERRLWVYGTITFLDVLKNFSNFMDPEVCAQFITHVFISISNMLADIPSRYAIPWYQRLGDLSRMAIALYPSGFIDWKLSAEHWYMEAMKYIYGHGKLYYHMSTVQQNTLEAFVNLGKSVFCQDTFTPSQQYMQLVIDNIYQRAFVERNNGNHRNSQLIEYLKHSEVMLLPSFLESTDLQQVVLIYFRDKFGMDTNENNIFDTRQMFDQNPDQLKYFFRHAPAFAESHILQLVGFGDPKNPFALLFELPRCLKDRRDKKEKRKTKSSVTTETSSAMAIDEEEYIDSSFSLGAQVQQFFDNIDSLTSPYLFPPSLEVWNCSLKYLNITSLHCSMIVLKKFLEGPMVVALPHLLPWAYFIIAVVSKVQHITDGASREFWLELVNRIFPWNTIVNFLNVLIAYTLDNIHPSLPIDPLCEELSTMGLDQLVEHFNNNEDLPEVWKCWGLLWFDAICDKDKVQMDSYESAGIKDHMFLDLPIDGIGFDRDDESGIKFWKRACRVIFLFKRIAENFQTRLVVSSQAQVHCRRTDPMNHVLKSFCFKLRDTFYNSNSVLQNTIEVFEEGSDANKDMQMTPQLSVLENESIFGYVGYKRLLSDLSCYDRGGEFVSTSLYTSWGNETSKNEIPQSEPTQQQTANEADLFIEGINTSLTEFNIDFPECKMNGKDTFFVLDATSWLRHFAHVYKLASNQVLQFAICLTTFQELRFLRKSKDENVVEAATRAVITVRQLYTENRILPLRFTGNVATHIEEHLEFEEQITWRSHVDEFVFEAIKKAQARLSQENRDFHHVVLVTDDANMRRKAQQHAIHTLSTRFVFATCNAVGNRLKICTN</sequence>
<dbReference type="InterPro" id="IPR011990">
    <property type="entry name" value="TPR-like_helical_dom_sf"/>
</dbReference>
<evidence type="ECO:0000313" key="4">
    <source>
        <dbReference type="Proteomes" id="UP000005627"/>
    </source>
</evidence>
<evidence type="ECO:0000259" key="2">
    <source>
        <dbReference type="SMART" id="SM00670"/>
    </source>
</evidence>
<dbReference type="SMART" id="SM00670">
    <property type="entry name" value="PINc"/>
    <property type="match status" value="1"/>
</dbReference>
<dbReference type="AlphaFoldDB" id="G8ZNZ9"/>
<organism evidence="3 4">
    <name type="scientific">Torulaspora delbrueckii</name>
    <name type="common">Yeast</name>
    <name type="synonym">Candida colliculosa</name>
    <dbReference type="NCBI Taxonomy" id="4950"/>
    <lineage>
        <taxon>Eukaryota</taxon>
        <taxon>Fungi</taxon>
        <taxon>Dikarya</taxon>
        <taxon>Ascomycota</taxon>
        <taxon>Saccharomycotina</taxon>
        <taxon>Saccharomycetes</taxon>
        <taxon>Saccharomycetales</taxon>
        <taxon>Saccharomycetaceae</taxon>
        <taxon>Torulaspora</taxon>
    </lineage>
</organism>
<accession>G8ZNZ9</accession>
<dbReference type="GO" id="GO:0005697">
    <property type="term" value="C:telomerase holoenzyme complex"/>
    <property type="evidence" value="ECO:0007669"/>
    <property type="project" value="TreeGrafter"/>
</dbReference>
<evidence type="ECO:0000256" key="1">
    <source>
        <dbReference type="SAM" id="MobiDB-lite"/>
    </source>
</evidence>
<dbReference type="InParanoid" id="G8ZNZ9"/>
<dbReference type="OrthoDB" id="2017974at2759"/>
<feature type="compositionally biased region" description="Low complexity" evidence="1">
    <location>
        <begin position="221"/>
        <end position="233"/>
    </location>
</feature>
<keyword evidence="4" id="KW-1185">Reference proteome</keyword>
<dbReference type="InterPro" id="IPR045153">
    <property type="entry name" value="Est1/Ebs1-like"/>
</dbReference>
<gene>
    <name evidence="3" type="primary">TDEL0B02140</name>
    <name evidence="3" type="ORF">TDEL_0B02140</name>
</gene>
<dbReference type="STRING" id="1076872.G8ZNZ9"/>
<feature type="domain" description="PIN" evidence="2">
    <location>
        <begin position="983"/>
        <end position="1116"/>
    </location>
</feature>
<dbReference type="FunCoup" id="G8ZNZ9">
    <property type="interactions" value="156"/>
</dbReference>
<dbReference type="GeneID" id="11504264"/>